<organism evidence="1 2">
    <name type="scientific">Acropora cervicornis</name>
    <name type="common">Staghorn coral</name>
    <dbReference type="NCBI Taxonomy" id="6130"/>
    <lineage>
        <taxon>Eukaryota</taxon>
        <taxon>Metazoa</taxon>
        <taxon>Cnidaria</taxon>
        <taxon>Anthozoa</taxon>
        <taxon>Hexacorallia</taxon>
        <taxon>Scleractinia</taxon>
        <taxon>Astrocoeniina</taxon>
        <taxon>Acroporidae</taxon>
        <taxon>Acropora</taxon>
    </lineage>
</organism>
<dbReference type="AlphaFoldDB" id="A0AAD9QZI2"/>
<gene>
    <name evidence="1" type="ORF">P5673_005863</name>
</gene>
<reference evidence="1" key="2">
    <citation type="journal article" date="2023" name="Science">
        <title>Genomic signatures of disease resistance in endangered staghorn corals.</title>
        <authorList>
            <person name="Vollmer S.V."/>
            <person name="Selwyn J.D."/>
            <person name="Despard B.A."/>
            <person name="Roesel C.L."/>
        </authorList>
    </citation>
    <scope>NUCLEOTIDE SEQUENCE</scope>
    <source>
        <strain evidence="1">K2</strain>
    </source>
</reference>
<reference evidence="1" key="1">
    <citation type="journal article" date="2023" name="G3 (Bethesda)">
        <title>Whole genome assembly and annotation of the endangered Caribbean coral Acropora cervicornis.</title>
        <authorList>
            <person name="Selwyn J.D."/>
            <person name="Vollmer S.V."/>
        </authorList>
    </citation>
    <scope>NUCLEOTIDE SEQUENCE</scope>
    <source>
        <strain evidence="1">K2</strain>
    </source>
</reference>
<keyword evidence="2" id="KW-1185">Reference proteome</keyword>
<evidence type="ECO:0000313" key="1">
    <source>
        <dbReference type="EMBL" id="KAK2569995.1"/>
    </source>
</evidence>
<accession>A0AAD9QZI2</accession>
<evidence type="ECO:0000313" key="2">
    <source>
        <dbReference type="Proteomes" id="UP001249851"/>
    </source>
</evidence>
<name>A0AAD9QZI2_ACRCE</name>
<dbReference type="Proteomes" id="UP001249851">
    <property type="component" value="Unassembled WGS sequence"/>
</dbReference>
<comment type="caution">
    <text evidence="1">The sequence shown here is derived from an EMBL/GenBank/DDBJ whole genome shotgun (WGS) entry which is preliminary data.</text>
</comment>
<proteinExistence type="predicted"/>
<dbReference type="EMBL" id="JARQWQ010000009">
    <property type="protein sequence ID" value="KAK2569995.1"/>
    <property type="molecule type" value="Genomic_DNA"/>
</dbReference>
<sequence>MSEEHEKTIRLLEPKCLWSQLSYPWDAPQAPKIGRLLEPVTLIFVRHEYYQPSKIVDDNARICMWVDYKPIDELLAAATKARKLQA</sequence>
<protein>
    <submittedName>
        <fullName evidence="1">Uncharacterized protein</fullName>
    </submittedName>
</protein>